<dbReference type="PANTHER" id="PTHR43386">
    <property type="entry name" value="OLIGOPEPTIDE TRANSPORT SYSTEM PERMEASE PROTEIN APPC"/>
    <property type="match status" value="1"/>
</dbReference>
<dbReference type="InterPro" id="IPR000515">
    <property type="entry name" value="MetI-like"/>
</dbReference>
<organism evidence="11">
    <name type="scientific">uncultured Pleomorphomonas sp</name>
    <dbReference type="NCBI Taxonomy" id="442121"/>
    <lineage>
        <taxon>Bacteria</taxon>
        <taxon>Pseudomonadati</taxon>
        <taxon>Pseudomonadota</taxon>
        <taxon>Alphaproteobacteria</taxon>
        <taxon>Hyphomicrobiales</taxon>
        <taxon>Pleomorphomonadaceae</taxon>
        <taxon>Pleomorphomonas</taxon>
        <taxon>environmental samples</taxon>
    </lineage>
</organism>
<dbReference type="GO" id="GO:0055085">
    <property type="term" value="P:transmembrane transport"/>
    <property type="evidence" value="ECO:0007669"/>
    <property type="project" value="InterPro"/>
</dbReference>
<feature type="domain" description="ABC transmembrane type-1" evidence="10">
    <location>
        <begin position="91"/>
        <end position="280"/>
    </location>
</feature>
<keyword evidence="7 9" id="KW-1133">Transmembrane helix</keyword>
<keyword evidence="3" id="KW-1003">Cell membrane</keyword>
<dbReference type="Gene3D" id="1.10.3720.10">
    <property type="entry name" value="MetI-like"/>
    <property type="match status" value="1"/>
</dbReference>
<evidence type="ECO:0000256" key="2">
    <source>
        <dbReference type="ARBA" id="ARBA00022448"/>
    </source>
</evidence>
<dbReference type="AlphaFoldDB" id="A0A212LFG8"/>
<gene>
    <name evidence="11" type="primary">ddpC</name>
    <name evidence="11" type="ORF">KL86PLE_40118</name>
</gene>
<dbReference type="GO" id="GO:0015833">
    <property type="term" value="P:peptide transport"/>
    <property type="evidence" value="ECO:0007669"/>
    <property type="project" value="UniProtKB-KW"/>
</dbReference>
<dbReference type="GO" id="GO:0015031">
    <property type="term" value="P:protein transport"/>
    <property type="evidence" value="ECO:0007669"/>
    <property type="project" value="UniProtKB-KW"/>
</dbReference>
<feature type="transmembrane region" description="Helical" evidence="9">
    <location>
        <begin position="89"/>
        <end position="118"/>
    </location>
</feature>
<feature type="transmembrane region" description="Helical" evidence="9">
    <location>
        <begin position="258"/>
        <end position="279"/>
    </location>
</feature>
<evidence type="ECO:0000256" key="8">
    <source>
        <dbReference type="ARBA" id="ARBA00023136"/>
    </source>
</evidence>
<dbReference type="Pfam" id="PF00528">
    <property type="entry name" value="BPD_transp_1"/>
    <property type="match status" value="1"/>
</dbReference>
<comment type="similarity">
    <text evidence="9">Belongs to the binding-protein-dependent transport system permease family.</text>
</comment>
<keyword evidence="6" id="KW-0653">Protein transport</keyword>
<dbReference type="SUPFAM" id="SSF161098">
    <property type="entry name" value="MetI-like"/>
    <property type="match status" value="1"/>
</dbReference>
<protein>
    <submittedName>
        <fullName evidence="11">D-ala-D-ala transporter subunit membrane component of ABC superfamily</fullName>
    </submittedName>
</protein>
<evidence type="ECO:0000256" key="1">
    <source>
        <dbReference type="ARBA" id="ARBA00004651"/>
    </source>
</evidence>
<keyword evidence="2 9" id="KW-0813">Transport</keyword>
<dbReference type="InterPro" id="IPR025966">
    <property type="entry name" value="OppC_N"/>
</dbReference>
<evidence type="ECO:0000259" key="10">
    <source>
        <dbReference type="PROSITE" id="PS50928"/>
    </source>
</evidence>
<dbReference type="PANTHER" id="PTHR43386:SF1">
    <property type="entry name" value="D,D-DIPEPTIDE TRANSPORT SYSTEM PERMEASE PROTEIN DDPC-RELATED"/>
    <property type="match status" value="1"/>
</dbReference>
<keyword evidence="5" id="KW-0571">Peptide transport</keyword>
<dbReference type="InterPro" id="IPR035906">
    <property type="entry name" value="MetI-like_sf"/>
</dbReference>
<sequence>MDRSLPLARLFRLASSKAWATFFANPLSVLGLVIVLVILVLSVFAGVLTPYPEHVGPVGDFSAMNAPPDGAYWFGTDTMGRDLLTRIVYGYQLALIMAAVVLSIATPVGVVVGLVAGYKGGWVDYALMRITDIFLAVPPLVLAMAIMGFLQPTLMNGMLAITAMWWPWYARLVYNVTRAETQEGYVLAAETVGASTAHIIFREILPNCLPSIVTKMTLDVGFVILMASSLSFLGLGVQPPTPDLGSMVAEGAKYMPSSWWLTVWPAVAILVVVLGFNLLGDGLREAFEAEG</sequence>
<keyword evidence="8 9" id="KW-0472">Membrane</keyword>
<proteinExistence type="inferred from homology"/>
<dbReference type="PROSITE" id="PS50928">
    <property type="entry name" value="ABC_TM1"/>
    <property type="match status" value="1"/>
</dbReference>
<feature type="transmembrane region" description="Helical" evidence="9">
    <location>
        <begin position="220"/>
        <end position="238"/>
    </location>
</feature>
<dbReference type="Pfam" id="PF12911">
    <property type="entry name" value="OppC_N"/>
    <property type="match status" value="1"/>
</dbReference>
<evidence type="ECO:0000256" key="5">
    <source>
        <dbReference type="ARBA" id="ARBA00022856"/>
    </source>
</evidence>
<accession>A0A212LFG8</accession>
<feature type="transmembrane region" description="Helical" evidence="9">
    <location>
        <begin position="156"/>
        <end position="174"/>
    </location>
</feature>
<feature type="transmembrane region" description="Helical" evidence="9">
    <location>
        <begin position="130"/>
        <end position="150"/>
    </location>
</feature>
<dbReference type="CDD" id="cd06261">
    <property type="entry name" value="TM_PBP2"/>
    <property type="match status" value="1"/>
</dbReference>
<feature type="transmembrane region" description="Helical" evidence="9">
    <location>
        <begin position="21"/>
        <end position="48"/>
    </location>
</feature>
<name>A0A212LFG8_9HYPH</name>
<dbReference type="InterPro" id="IPR050366">
    <property type="entry name" value="BP-dependent_transpt_permease"/>
</dbReference>
<dbReference type="RefSeq" id="WP_288196523.1">
    <property type="nucleotide sequence ID" value="NZ_LT608334.1"/>
</dbReference>
<dbReference type="EMBL" id="FMJD01000008">
    <property type="protein sequence ID" value="SCM76313.1"/>
    <property type="molecule type" value="Genomic_DNA"/>
</dbReference>
<evidence type="ECO:0000256" key="9">
    <source>
        <dbReference type="RuleBase" id="RU363032"/>
    </source>
</evidence>
<reference evidence="11" key="1">
    <citation type="submission" date="2016-08" db="EMBL/GenBank/DDBJ databases">
        <authorList>
            <person name="Seilhamer J.J."/>
        </authorList>
    </citation>
    <scope>NUCLEOTIDE SEQUENCE</scope>
    <source>
        <strain evidence="11">86</strain>
    </source>
</reference>
<evidence type="ECO:0000256" key="7">
    <source>
        <dbReference type="ARBA" id="ARBA00022989"/>
    </source>
</evidence>
<evidence type="ECO:0000256" key="6">
    <source>
        <dbReference type="ARBA" id="ARBA00022927"/>
    </source>
</evidence>
<evidence type="ECO:0000256" key="3">
    <source>
        <dbReference type="ARBA" id="ARBA00022475"/>
    </source>
</evidence>
<evidence type="ECO:0000313" key="11">
    <source>
        <dbReference type="EMBL" id="SCM76313.1"/>
    </source>
</evidence>
<evidence type="ECO:0000256" key="4">
    <source>
        <dbReference type="ARBA" id="ARBA00022692"/>
    </source>
</evidence>
<comment type="subcellular location">
    <subcellularLocation>
        <location evidence="1 9">Cell membrane</location>
        <topology evidence="1 9">Multi-pass membrane protein</topology>
    </subcellularLocation>
</comment>
<keyword evidence="4 9" id="KW-0812">Transmembrane</keyword>
<dbReference type="GO" id="GO:0005886">
    <property type="term" value="C:plasma membrane"/>
    <property type="evidence" value="ECO:0007669"/>
    <property type="project" value="UniProtKB-SubCell"/>
</dbReference>